<sequence>MGDVEMWDIREYKMHCECYVDINDDEEIVKCELCEAAPDMYEALKLAVDALTIKLNKPTYQETLEFNVKVKPVILSALAKAEGK</sequence>
<protein>
    <submittedName>
        <fullName evidence="1">Uncharacterized protein</fullName>
    </submittedName>
</protein>
<proteinExistence type="predicted"/>
<dbReference type="AlphaFoldDB" id="A0A0F9FZW6"/>
<gene>
    <name evidence="1" type="ORF">LCGC14_2242740</name>
</gene>
<evidence type="ECO:0000313" key="1">
    <source>
        <dbReference type="EMBL" id="KKL56702.1"/>
    </source>
</evidence>
<organism evidence="1">
    <name type="scientific">marine sediment metagenome</name>
    <dbReference type="NCBI Taxonomy" id="412755"/>
    <lineage>
        <taxon>unclassified sequences</taxon>
        <taxon>metagenomes</taxon>
        <taxon>ecological metagenomes</taxon>
    </lineage>
</organism>
<comment type="caution">
    <text evidence="1">The sequence shown here is derived from an EMBL/GenBank/DDBJ whole genome shotgun (WGS) entry which is preliminary data.</text>
</comment>
<dbReference type="EMBL" id="LAZR01030405">
    <property type="protein sequence ID" value="KKL56702.1"/>
    <property type="molecule type" value="Genomic_DNA"/>
</dbReference>
<reference evidence="1" key="1">
    <citation type="journal article" date="2015" name="Nature">
        <title>Complex archaea that bridge the gap between prokaryotes and eukaryotes.</title>
        <authorList>
            <person name="Spang A."/>
            <person name="Saw J.H."/>
            <person name="Jorgensen S.L."/>
            <person name="Zaremba-Niedzwiedzka K."/>
            <person name="Martijn J."/>
            <person name="Lind A.E."/>
            <person name="van Eijk R."/>
            <person name="Schleper C."/>
            <person name="Guy L."/>
            <person name="Ettema T.J."/>
        </authorList>
    </citation>
    <scope>NUCLEOTIDE SEQUENCE</scope>
</reference>
<accession>A0A0F9FZW6</accession>
<name>A0A0F9FZW6_9ZZZZ</name>